<evidence type="ECO:0000313" key="6">
    <source>
        <dbReference type="Proteomes" id="UP000257144"/>
    </source>
</evidence>
<feature type="domain" description="DnaB/C C-terminal" evidence="3">
    <location>
        <begin position="332"/>
        <end position="394"/>
    </location>
</feature>
<feature type="domain" description="Replicative helicase loading/DNA remodeling protein DnaB N-terminal winged helix" evidence="4">
    <location>
        <begin position="10"/>
        <end position="191"/>
    </location>
</feature>
<dbReference type="InterPro" id="IPR006343">
    <property type="entry name" value="DnaB/C_C"/>
</dbReference>
<dbReference type="Proteomes" id="UP000257144">
    <property type="component" value="Unassembled WGS sequence"/>
</dbReference>
<name>A0A3D8GP33_9BACI</name>
<evidence type="ECO:0000256" key="1">
    <source>
        <dbReference type="ARBA" id="ARBA00093462"/>
    </source>
</evidence>
<evidence type="ECO:0000259" key="4">
    <source>
        <dbReference type="Pfam" id="PF25888"/>
    </source>
</evidence>
<keyword evidence="6" id="KW-1185">Reference proteome</keyword>
<dbReference type="InterPro" id="IPR058660">
    <property type="entry name" value="WHD_DnaB"/>
</dbReference>
<sequence length="466" mass="53777">MAQHWQELVPVDRYIVASNGLLHEYDRKILSFLYQPLIGSECFSVYMTLWSELEENRLWSEASSHHFLMNLCGLNLKRIYEARLKLEGIGLLKTRVKNEDDIRSFIYELQPPLSPQQFFMDGMLNVYLYRKIGKNHYLRLKHFFCDGTMPEHEGYEEITKPFQDVFVSAPSNSLQYLQDHSEELDAEDGKQFIGRQAAAPIQLPHHTFNFDLLVSGLGDSLVPKRSLTPKVKDAICNLAFLYNIDALQMKNIVLSAVNEKDEIEIEELRKAARDWYQFENYDKLPALVQRVHPMADRVQHEEPKTQEEKLIKYLETASPLQVLKDLSGGAEPSTADLQVIEGVMLNQQLLPGVVNVLIQFAMLKTDMKLTKGYVERLAGHWARKQVRTVKEAMELSRQEHAKYIEWSSGNGKPSTKKQSKQKPIRTEMLPEWFDKEGNPSNGDTGGTEELEARKKEVEEMLKAFRD</sequence>
<accession>A0A3D8GP33</accession>
<proteinExistence type="inferred from homology"/>
<evidence type="ECO:0000259" key="3">
    <source>
        <dbReference type="Pfam" id="PF07261"/>
    </source>
</evidence>
<reference evidence="5 6" key="1">
    <citation type="submission" date="2018-07" db="EMBL/GenBank/DDBJ databases">
        <title>Bacillus sp. YLB-04 draft genome sequence.</title>
        <authorList>
            <person name="Yu L."/>
            <person name="Tang X."/>
        </authorList>
    </citation>
    <scope>NUCLEOTIDE SEQUENCE [LARGE SCALE GENOMIC DNA]</scope>
    <source>
        <strain evidence="5 6">YLB-04</strain>
    </source>
</reference>
<evidence type="ECO:0000256" key="2">
    <source>
        <dbReference type="SAM" id="MobiDB-lite"/>
    </source>
</evidence>
<dbReference type="AlphaFoldDB" id="A0A3D8GP33"/>
<organism evidence="5 6">
    <name type="scientific">Neobacillus piezotolerans</name>
    <dbReference type="NCBI Taxonomy" id="2259171"/>
    <lineage>
        <taxon>Bacteria</taxon>
        <taxon>Bacillati</taxon>
        <taxon>Bacillota</taxon>
        <taxon>Bacilli</taxon>
        <taxon>Bacillales</taxon>
        <taxon>Bacillaceae</taxon>
        <taxon>Neobacillus</taxon>
    </lineage>
</organism>
<gene>
    <name evidence="5" type="ORF">DRW41_14500</name>
</gene>
<dbReference type="EMBL" id="QNQT01000006">
    <property type="protein sequence ID" value="RDU36233.1"/>
    <property type="molecule type" value="Genomic_DNA"/>
</dbReference>
<dbReference type="Pfam" id="PF07261">
    <property type="entry name" value="DnaB_2"/>
    <property type="match status" value="1"/>
</dbReference>
<dbReference type="OrthoDB" id="2082007at2"/>
<protein>
    <submittedName>
        <fullName evidence="5">Replication initiation and membrane attachment protein</fullName>
    </submittedName>
</protein>
<feature type="region of interest" description="Disordered" evidence="2">
    <location>
        <begin position="404"/>
        <end position="453"/>
    </location>
</feature>
<feature type="compositionally biased region" description="Basic residues" evidence="2">
    <location>
        <begin position="414"/>
        <end position="423"/>
    </location>
</feature>
<evidence type="ECO:0000313" key="5">
    <source>
        <dbReference type="EMBL" id="RDU36233.1"/>
    </source>
</evidence>
<comment type="similarity">
    <text evidence="1">Belongs to the DnaB/DnaD family.</text>
</comment>
<comment type="caution">
    <text evidence="5">The sequence shown here is derived from an EMBL/GenBank/DDBJ whole genome shotgun (WGS) entry which is preliminary data.</text>
</comment>
<dbReference type="Pfam" id="PF25888">
    <property type="entry name" value="WHD_DnaB"/>
    <property type="match status" value="1"/>
</dbReference>
<dbReference type="RefSeq" id="WP_115452721.1">
    <property type="nucleotide sequence ID" value="NZ_QNQT01000006.1"/>
</dbReference>